<dbReference type="EMBL" id="JAEMGP010000001">
    <property type="protein sequence ID" value="KAG5216159.1"/>
    <property type="molecule type" value="Genomic_DNA"/>
</dbReference>
<proteinExistence type="predicted"/>
<name>A0A836AFC8_SHEEP</name>
<comment type="caution">
    <text evidence="2">The sequence shown here is derived from an EMBL/GenBank/DDBJ whole genome shotgun (WGS) entry which is preliminary data.</text>
</comment>
<accession>A0A836AFC8</accession>
<protein>
    <submittedName>
        <fullName evidence="2">Uncharacterized protein</fullName>
    </submittedName>
</protein>
<reference evidence="2 3" key="1">
    <citation type="submission" date="2020-12" db="EMBL/GenBank/DDBJ databases">
        <title>De novo assembly of Tibetan sheep genome.</title>
        <authorList>
            <person name="Li X."/>
        </authorList>
    </citation>
    <scope>NUCLEOTIDE SEQUENCE [LARGE SCALE GENOMIC DNA]</scope>
    <source>
        <tissue evidence="2">Heart</tissue>
    </source>
</reference>
<dbReference type="Proteomes" id="UP000664991">
    <property type="component" value="Unassembled WGS sequence"/>
</dbReference>
<evidence type="ECO:0000313" key="3">
    <source>
        <dbReference type="Proteomes" id="UP000664991"/>
    </source>
</evidence>
<feature type="compositionally biased region" description="Basic and acidic residues" evidence="1">
    <location>
        <begin position="146"/>
        <end position="164"/>
    </location>
</feature>
<feature type="region of interest" description="Disordered" evidence="1">
    <location>
        <begin position="144"/>
        <end position="189"/>
    </location>
</feature>
<sequence length="223" mass="25742">METDGNQAVVEFCRDKAEMGVAMILPQKTKKFANLSPRMYWALVPGAGELQQSPGKEVQSGQENQFRSHELSFTKYLLSTYKIFHMKWMECVYPMTDEGTAKKYTICLCNLLLFSEENRNNMDFLTRYKAIWLKYMCKHRNSITRTNERKDRAQSTQKERRQNHEPASPGRLREQRDCPEPSVRARGLGGAGVKLSPLLERESSKGEKTQINSFSACKLYPKL</sequence>
<organism evidence="2 3">
    <name type="scientific">Ovis aries</name>
    <name type="common">Sheep</name>
    <dbReference type="NCBI Taxonomy" id="9940"/>
    <lineage>
        <taxon>Eukaryota</taxon>
        <taxon>Metazoa</taxon>
        <taxon>Chordata</taxon>
        <taxon>Craniata</taxon>
        <taxon>Vertebrata</taxon>
        <taxon>Euteleostomi</taxon>
        <taxon>Mammalia</taxon>
        <taxon>Eutheria</taxon>
        <taxon>Laurasiatheria</taxon>
        <taxon>Artiodactyla</taxon>
        <taxon>Ruminantia</taxon>
        <taxon>Pecora</taxon>
        <taxon>Bovidae</taxon>
        <taxon>Caprinae</taxon>
        <taxon>Ovis</taxon>
    </lineage>
</organism>
<dbReference type="AlphaFoldDB" id="A0A836AFC8"/>
<gene>
    <name evidence="2" type="ORF">JEQ12_001735</name>
</gene>
<evidence type="ECO:0000313" key="2">
    <source>
        <dbReference type="EMBL" id="KAG5216159.1"/>
    </source>
</evidence>
<evidence type="ECO:0000256" key="1">
    <source>
        <dbReference type="SAM" id="MobiDB-lite"/>
    </source>
</evidence>